<proteinExistence type="predicted"/>
<sequence length="58" mass="6735">MGSLPRVYQDLEVVGWKQSLGAEWAGMLHYKRATGSVHQYNQCNYRTYRRHHIGISAL</sequence>
<gene>
    <name evidence="1" type="ORF">PAXRUDRAFT_835554</name>
</gene>
<dbReference type="InParanoid" id="A0A0D0DE71"/>
<evidence type="ECO:0000313" key="2">
    <source>
        <dbReference type="Proteomes" id="UP000054538"/>
    </source>
</evidence>
<reference evidence="1 2" key="1">
    <citation type="submission" date="2014-04" db="EMBL/GenBank/DDBJ databases">
        <authorList>
            <consortium name="DOE Joint Genome Institute"/>
            <person name="Kuo A."/>
            <person name="Kohler A."/>
            <person name="Jargeat P."/>
            <person name="Nagy L.G."/>
            <person name="Floudas D."/>
            <person name="Copeland A."/>
            <person name="Barry K.W."/>
            <person name="Cichocki N."/>
            <person name="Veneault-Fourrey C."/>
            <person name="LaButti K."/>
            <person name="Lindquist E.A."/>
            <person name="Lipzen A."/>
            <person name="Lundell T."/>
            <person name="Morin E."/>
            <person name="Murat C."/>
            <person name="Sun H."/>
            <person name="Tunlid A."/>
            <person name="Henrissat B."/>
            <person name="Grigoriev I.V."/>
            <person name="Hibbett D.S."/>
            <person name="Martin F."/>
            <person name="Nordberg H.P."/>
            <person name="Cantor M.N."/>
            <person name="Hua S.X."/>
        </authorList>
    </citation>
    <scope>NUCLEOTIDE SEQUENCE [LARGE SCALE GENOMIC DNA]</scope>
    <source>
        <strain evidence="1 2">Ve08.2h10</strain>
    </source>
</reference>
<organism evidence="1 2">
    <name type="scientific">Paxillus rubicundulus Ve08.2h10</name>
    <dbReference type="NCBI Taxonomy" id="930991"/>
    <lineage>
        <taxon>Eukaryota</taxon>
        <taxon>Fungi</taxon>
        <taxon>Dikarya</taxon>
        <taxon>Basidiomycota</taxon>
        <taxon>Agaricomycotina</taxon>
        <taxon>Agaricomycetes</taxon>
        <taxon>Agaricomycetidae</taxon>
        <taxon>Boletales</taxon>
        <taxon>Paxilineae</taxon>
        <taxon>Paxillaceae</taxon>
        <taxon>Paxillus</taxon>
    </lineage>
</organism>
<dbReference type="HOGENOM" id="CLU_2979754_0_0_1"/>
<reference evidence="2" key="2">
    <citation type="submission" date="2015-01" db="EMBL/GenBank/DDBJ databases">
        <title>Evolutionary Origins and Diversification of the Mycorrhizal Mutualists.</title>
        <authorList>
            <consortium name="DOE Joint Genome Institute"/>
            <consortium name="Mycorrhizal Genomics Consortium"/>
            <person name="Kohler A."/>
            <person name="Kuo A."/>
            <person name="Nagy L.G."/>
            <person name="Floudas D."/>
            <person name="Copeland A."/>
            <person name="Barry K.W."/>
            <person name="Cichocki N."/>
            <person name="Veneault-Fourrey C."/>
            <person name="LaButti K."/>
            <person name="Lindquist E.A."/>
            <person name="Lipzen A."/>
            <person name="Lundell T."/>
            <person name="Morin E."/>
            <person name="Murat C."/>
            <person name="Riley R."/>
            <person name="Ohm R."/>
            <person name="Sun H."/>
            <person name="Tunlid A."/>
            <person name="Henrissat B."/>
            <person name="Grigoriev I.V."/>
            <person name="Hibbett D.S."/>
            <person name="Martin F."/>
        </authorList>
    </citation>
    <scope>NUCLEOTIDE SEQUENCE [LARGE SCALE GENOMIC DNA]</scope>
    <source>
        <strain evidence="2">Ve08.2h10</strain>
    </source>
</reference>
<dbReference type="AlphaFoldDB" id="A0A0D0DE71"/>
<name>A0A0D0DE71_9AGAM</name>
<dbReference type="Proteomes" id="UP000054538">
    <property type="component" value="Unassembled WGS sequence"/>
</dbReference>
<protein>
    <submittedName>
        <fullName evidence="1">Uncharacterized protein</fullName>
    </submittedName>
</protein>
<evidence type="ECO:0000313" key="1">
    <source>
        <dbReference type="EMBL" id="KIK75770.1"/>
    </source>
</evidence>
<accession>A0A0D0DE71</accession>
<dbReference type="EMBL" id="KN827876">
    <property type="protein sequence ID" value="KIK75770.1"/>
    <property type="molecule type" value="Genomic_DNA"/>
</dbReference>
<keyword evidence="2" id="KW-1185">Reference proteome</keyword>